<proteinExistence type="predicted"/>
<feature type="signal peptide" evidence="1">
    <location>
        <begin position="1"/>
        <end position="33"/>
    </location>
</feature>
<comment type="caution">
    <text evidence="2">The sequence shown here is derived from an EMBL/GenBank/DDBJ whole genome shotgun (WGS) entry which is preliminary data.</text>
</comment>
<sequence>MRNAFIRAGVQRMIGHRLWALLLLSTTVTLSTAAPPSAGSASTLPRMSDPALSPDGRYVAFFAQQGGRRVLELLDLERDDDVSPVLDHGKDEGYSVDWCGWVNSERLLCGYHASARKDGAIQDLTRLVAVNPDGSDSKVVLQGARAGGDERTRPRVLDWMPRDLKAVKLLLVEDGEEYPSVFKFDLYSGKLEREVKAQAPIRHFATEIADYDLRFGWGIVDGELQGFVLEGRRQKKRWRRLQRLRPASGPEALAPLPNRLLGNHLHAIGKYEGSDAMWLVDLDDAEDPRVIAAREHADGASPLLTADGTLLGITYRSDPSAAIYIDASAQHVAERVVEQLAAREARVVDCVLNPHRFIVFARGKDADTGRYYLYDVRADDTELRELGIASP</sequence>
<evidence type="ECO:0000313" key="2">
    <source>
        <dbReference type="EMBL" id="TDU23250.1"/>
    </source>
</evidence>
<dbReference type="SUPFAM" id="SSF82171">
    <property type="entry name" value="DPP6 N-terminal domain-like"/>
    <property type="match status" value="1"/>
</dbReference>
<evidence type="ECO:0008006" key="4">
    <source>
        <dbReference type="Google" id="ProtNLM"/>
    </source>
</evidence>
<evidence type="ECO:0000256" key="1">
    <source>
        <dbReference type="SAM" id="SignalP"/>
    </source>
</evidence>
<dbReference type="RefSeq" id="WP_210772596.1">
    <property type="nucleotide sequence ID" value="NZ_MWIN01000025.1"/>
</dbReference>
<name>A0A4R7NS40_9GAMM</name>
<feature type="chain" id="PRO_5020494015" description="WD40 repeat protein" evidence="1">
    <location>
        <begin position="34"/>
        <end position="391"/>
    </location>
</feature>
<gene>
    <name evidence="2" type="ORF">DFR24_4773</name>
</gene>
<keyword evidence="1" id="KW-0732">Signal</keyword>
<keyword evidence="3" id="KW-1185">Reference proteome</keyword>
<dbReference type="Proteomes" id="UP000295341">
    <property type="component" value="Unassembled WGS sequence"/>
</dbReference>
<dbReference type="EMBL" id="SOBT01000013">
    <property type="protein sequence ID" value="TDU23250.1"/>
    <property type="molecule type" value="Genomic_DNA"/>
</dbReference>
<organism evidence="2 3">
    <name type="scientific">Panacagrimonas perspica</name>
    <dbReference type="NCBI Taxonomy" id="381431"/>
    <lineage>
        <taxon>Bacteria</taxon>
        <taxon>Pseudomonadati</taxon>
        <taxon>Pseudomonadota</taxon>
        <taxon>Gammaproteobacteria</taxon>
        <taxon>Nevskiales</taxon>
        <taxon>Nevskiaceae</taxon>
        <taxon>Panacagrimonas</taxon>
    </lineage>
</organism>
<reference evidence="2 3" key="1">
    <citation type="submission" date="2019-03" db="EMBL/GenBank/DDBJ databases">
        <title>Genomic Encyclopedia of Type Strains, Phase IV (KMG-IV): sequencing the most valuable type-strain genomes for metagenomic binning, comparative biology and taxonomic classification.</title>
        <authorList>
            <person name="Goeker M."/>
        </authorList>
    </citation>
    <scope>NUCLEOTIDE SEQUENCE [LARGE SCALE GENOMIC DNA]</scope>
    <source>
        <strain evidence="2 3">DSM 26377</strain>
    </source>
</reference>
<accession>A0A4R7NS40</accession>
<dbReference type="AlphaFoldDB" id="A0A4R7NS40"/>
<evidence type="ECO:0000313" key="3">
    <source>
        <dbReference type="Proteomes" id="UP000295341"/>
    </source>
</evidence>
<protein>
    <recommendedName>
        <fullName evidence="4">WD40 repeat protein</fullName>
    </recommendedName>
</protein>